<evidence type="ECO:0000256" key="1">
    <source>
        <dbReference type="SAM" id="MobiDB-lite"/>
    </source>
</evidence>
<name>A0A7S1FIX6_NOCSC</name>
<reference evidence="2" key="1">
    <citation type="submission" date="2021-01" db="EMBL/GenBank/DDBJ databases">
        <authorList>
            <person name="Corre E."/>
            <person name="Pelletier E."/>
            <person name="Niang G."/>
            <person name="Scheremetjew M."/>
            <person name="Finn R."/>
            <person name="Kale V."/>
            <person name="Holt S."/>
            <person name="Cochrane G."/>
            <person name="Meng A."/>
            <person name="Brown T."/>
            <person name="Cohen L."/>
        </authorList>
    </citation>
    <scope>NUCLEOTIDE SEQUENCE</scope>
</reference>
<protein>
    <recommendedName>
        <fullName evidence="3">CYTH domain-containing protein</fullName>
    </recommendedName>
</protein>
<organism evidence="2">
    <name type="scientific">Noctiluca scintillans</name>
    <name type="common">Sea sparkle</name>
    <name type="synonym">Red tide dinoflagellate</name>
    <dbReference type="NCBI Taxonomy" id="2966"/>
    <lineage>
        <taxon>Eukaryota</taxon>
        <taxon>Sar</taxon>
        <taxon>Alveolata</taxon>
        <taxon>Dinophyceae</taxon>
        <taxon>Noctilucales</taxon>
        <taxon>Noctilucaceae</taxon>
        <taxon>Noctiluca</taxon>
    </lineage>
</organism>
<accession>A0A7S1FIX6</accession>
<dbReference type="SUPFAM" id="SSF55154">
    <property type="entry name" value="CYTH-like phosphatases"/>
    <property type="match status" value="1"/>
</dbReference>
<dbReference type="AlphaFoldDB" id="A0A7S1FIX6"/>
<dbReference type="InterPro" id="IPR033469">
    <property type="entry name" value="CYTH-like_dom_sf"/>
</dbReference>
<feature type="compositionally biased region" description="Acidic residues" evidence="1">
    <location>
        <begin position="337"/>
        <end position="356"/>
    </location>
</feature>
<proteinExistence type="predicted"/>
<evidence type="ECO:0008006" key="3">
    <source>
        <dbReference type="Google" id="ProtNLM"/>
    </source>
</evidence>
<gene>
    <name evidence="2" type="ORF">NSCI0253_LOCUS45240</name>
</gene>
<dbReference type="Gene3D" id="2.40.320.10">
    <property type="entry name" value="Hypothetical Protein Pfu-838710-001"/>
    <property type="match status" value="1"/>
</dbReference>
<dbReference type="EMBL" id="HBFQ01063887">
    <property type="protein sequence ID" value="CAD8870883.1"/>
    <property type="molecule type" value="Transcribed_RNA"/>
</dbReference>
<feature type="region of interest" description="Disordered" evidence="1">
    <location>
        <begin position="333"/>
        <end position="356"/>
    </location>
</feature>
<sequence>MPSRCCLSFDDCQSPKATRATLQHKDTIVNFVEVAAEIPVDGLVTPSHMVATTSVDIGNAGFGQLNDEVTKGGRTLGADPELSVPSITRRLLLTEKGRRYVMGHFQADAVEDRTCDIKQRDNVGWDNLYDTRGLTLLQANKRLRECHHGGWELKVYPSVESRQSDSLVPGGDDIVTDIDGILQGVGASRRMDEATSLKAHLFQLGIRPFARLRVERCRYLVPALQDTVEINVEHVQFNSVYAEPAVLSAFLAQDTDIGELMRVTFAEFRVCQNMSRSDSEANVLRGFLRSHELDTSRGGSGSGACAVAAYLRLCRPAQYRSVTQAGNILEAQPTMSVDDDTLSDETGSEDESVYRI</sequence>
<evidence type="ECO:0000313" key="2">
    <source>
        <dbReference type="EMBL" id="CAD8870883.1"/>
    </source>
</evidence>